<keyword evidence="1 4" id="KW-0808">Transferase</keyword>
<proteinExistence type="inferred from homology"/>
<evidence type="ECO:0000313" key="8">
    <source>
        <dbReference type="Proteomes" id="UP000230673"/>
    </source>
</evidence>
<dbReference type="PANTHER" id="PTHR12213">
    <property type="entry name" value="CORRINOID ADENOSYLTRANSFERASE"/>
    <property type="match status" value="1"/>
</dbReference>
<dbReference type="GO" id="GO:0008817">
    <property type="term" value="F:corrinoid adenosyltransferase activity"/>
    <property type="evidence" value="ECO:0007669"/>
    <property type="project" value="UniProtKB-UniRule"/>
</dbReference>
<evidence type="ECO:0000256" key="4">
    <source>
        <dbReference type="RuleBase" id="RU366026"/>
    </source>
</evidence>
<dbReference type="InterPro" id="IPR016030">
    <property type="entry name" value="CblAdoTrfase-like"/>
</dbReference>
<keyword evidence="2 4" id="KW-0547">Nucleotide-binding</keyword>
<evidence type="ECO:0000256" key="1">
    <source>
        <dbReference type="ARBA" id="ARBA00022679"/>
    </source>
</evidence>
<dbReference type="EMBL" id="PEUY01000001">
    <property type="protein sequence ID" value="PIV11468.1"/>
    <property type="molecule type" value="Genomic_DNA"/>
</dbReference>
<comment type="pathway">
    <text evidence="4">Cofactor biosynthesis; adenosylcobalamin biosynthesis; adenosylcobalamin from cob(II)yrinate a,c-diamide: step 2/7.</text>
</comment>
<dbReference type="Proteomes" id="UP000230673">
    <property type="component" value="Unassembled WGS sequence"/>
</dbReference>
<protein>
    <recommendedName>
        <fullName evidence="4">Corrinoid adenosyltransferase</fullName>
        <ecNumber evidence="4">2.5.1.17</ecNumber>
    </recommendedName>
    <alternativeName>
        <fullName evidence="4">Cob(II)alamin adenosyltransferase</fullName>
    </alternativeName>
    <alternativeName>
        <fullName evidence="4">Cob(II)yrinic acid a,c-diamide adenosyltransferase</fullName>
    </alternativeName>
    <alternativeName>
        <fullName evidence="4">Cobinamide/cobalamin adenosyltransferase</fullName>
    </alternativeName>
</protein>
<evidence type="ECO:0000256" key="3">
    <source>
        <dbReference type="ARBA" id="ARBA00022840"/>
    </source>
</evidence>
<dbReference type="InterPro" id="IPR029499">
    <property type="entry name" value="PduO-typ"/>
</dbReference>
<keyword evidence="3 4" id="KW-0067">ATP-binding</keyword>
<comment type="caution">
    <text evidence="7">The sequence shown here is derived from an EMBL/GenBank/DDBJ whole genome shotgun (WGS) entry which is preliminary data.</text>
</comment>
<dbReference type="Pfam" id="PF01923">
    <property type="entry name" value="Cob_adeno_trans"/>
    <property type="match status" value="1"/>
</dbReference>
<dbReference type="EC" id="2.5.1.17" evidence="4"/>
<dbReference type="SUPFAM" id="SSF89028">
    <property type="entry name" value="Cobalamin adenosyltransferase-like"/>
    <property type="match status" value="1"/>
</dbReference>
<dbReference type="AlphaFoldDB" id="A0A2M7BY49"/>
<evidence type="ECO:0000256" key="5">
    <source>
        <dbReference type="SAM" id="Coils"/>
    </source>
</evidence>
<reference evidence="8" key="1">
    <citation type="submission" date="2017-09" db="EMBL/GenBank/DDBJ databases">
        <title>Depth-based differentiation of microbial function through sediment-hosted aquifers and enrichment of novel symbionts in the deep terrestrial subsurface.</title>
        <authorList>
            <person name="Probst A.J."/>
            <person name="Ladd B."/>
            <person name="Jarett J.K."/>
            <person name="Geller-Mcgrath D.E."/>
            <person name="Sieber C.M.K."/>
            <person name="Emerson J.B."/>
            <person name="Anantharaman K."/>
            <person name="Thomas B.C."/>
            <person name="Malmstrom R."/>
            <person name="Stieglmeier M."/>
            <person name="Klingl A."/>
            <person name="Woyke T."/>
            <person name="Ryan C.M."/>
            <person name="Banfield J.F."/>
        </authorList>
    </citation>
    <scope>NUCLEOTIDE SEQUENCE [LARGE SCALE GENOMIC DNA]</scope>
</reference>
<dbReference type="Gene3D" id="1.20.1200.10">
    <property type="entry name" value="Cobalamin adenosyltransferase-like"/>
    <property type="match status" value="1"/>
</dbReference>
<keyword evidence="5" id="KW-0175">Coiled coil</keyword>
<dbReference type="PANTHER" id="PTHR12213:SF0">
    <property type="entry name" value="CORRINOID ADENOSYLTRANSFERASE MMAB"/>
    <property type="match status" value="1"/>
</dbReference>
<comment type="similarity">
    <text evidence="4">Belongs to the Cob(I)alamin adenosyltransferase family.</text>
</comment>
<dbReference type="UniPathway" id="UPA00148">
    <property type="reaction ID" value="UER00233"/>
</dbReference>
<comment type="catalytic activity">
    <reaction evidence="4">
        <text>2 cob(II)alamin + reduced [electron-transfer flavoprotein] + 2 ATP = 2 adenosylcob(III)alamin + 2 triphosphate + oxidized [electron-transfer flavoprotein] + 3 H(+)</text>
        <dbReference type="Rhea" id="RHEA:28671"/>
        <dbReference type="Rhea" id="RHEA-COMP:10685"/>
        <dbReference type="Rhea" id="RHEA-COMP:10686"/>
        <dbReference type="ChEBI" id="CHEBI:15378"/>
        <dbReference type="ChEBI" id="CHEBI:16304"/>
        <dbReference type="ChEBI" id="CHEBI:18036"/>
        <dbReference type="ChEBI" id="CHEBI:18408"/>
        <dbReference type="ChEBI" id="CHEBI:30616"/>
        <dbReference type="ChEBI" id="CHEBI:57692"/>
        <dbReference type="ChEBI" id="CHEBI:58307"/>
        <dbReference type="EC" id="2.5.1.17"/>
    </reaction>
</comment>
<comment type="catalytic activity">
    <reaction evidence="4">
        <text>2 cob(II)yrinate a,c diamide + reduced [electron-transfer flavoprotein] + 2 ATP = 2 adenosylcob(III)yrinate a,c-diamide + 2 triphosphate + oxidized [electron-transfer flavoprotein] + 3 H(+)</text>
        <dbReference type="Rhea" id="RHEA:11528"/>
        <dbReference type="Rhea" id="RHEA-COMP:10685"/>
        <dbReference type="Rhea" id="RHEA-COMP:10686"/>
        <dbReference type="ChEBI" id="CHEBI:15378"/>
        <dbReference type="ChEBI" id="CHEBI:18036"/>
        <dbReference type="ChEBI" id="CHEBI:30616"/>
        <dbReference type="ChEBI" id="CHEBI:57692"/>
        <dbReference type="ChEBI" id="CHEBI:58307"/>
        <dbReference type="ChEBI" id="CHEBI:58503"/>
        <dbReference type="ChEBI" id="CHEBI:58537"/>
        <dbReference type="EC" id="2.5.1.17"/>
    </reaction>
</comment>
<evidence type="ECO:0000259" key="6">
    <source>
        <dbReference type="Pfam" id="PF01923"/>
    </source>
</evidence>
<accession>A0A2M7BY49</accession>
<evidence type="ECO:0000256" key="2">
    <source>
        <dbReference type="ARBA" id="ARBA00022741"/>
    </source>
</evidence>
<keyword evidence="4" id="KW-0169">Cobalamin biosynthesis</keyword>
<dbReference type="GO" id="GO:0009236">
    <property type="term" value="P:cobalamin biosynthetic process"/>
    <property type="evidence" value="ECO:0007669"/>
    <property type="project" value="UniProtKB-UniRule"/>
</dbReference>
<dbReference type="GO" id="GO:0005524">
    <property type="term" value="F:ATP binding"/>
    <property type="evidence" value="ECO:0007669"/>
    <property type="project" value="UniProtKB-UniRule"/>
</dbReference>
<organism evidence="7 8">
    <name type="scientific">Candidatus Roizmanbacteria bacterium CG03_land_8_20_14_0_80_35_26</name>
    <dbReference type="NCBI Taxonomy" id="1974845"/>
    <lineage>
        <taxon>Bacteria</taxon>
        <taxon>Candidatus Roizmaniibacteriota</taxon>
    </lineage>
</organism>
<name>A0A2M7BY49_9BACT</name>
<feature type="domain" description="Cobalamin adenosyltransferase-like" evidence="6">
    <location>
        <begin position="3"/>
        <end position="157"/>
    </location>
</feature>
<evidence type="ECO:0000313" key="7">
    <source>
        <dbReference type="EMBL" id="PIV11468.1"/>
    </source>
</evidence>
<gene>
    <name evidence="7" type="ORF">COS50_00025</name>
</gene>
<dbReference type="InterPro" id="IPR036451">
    <property type="entry name" value="CblAdoTrfase-like_sf"/>
</dbReference>
<dbReference type="NCBIfam" id="TIGR00636">
    <property type="entry name" value="PduO_Nterm"/>
    <property type="match status" value="1"/>
</dbReference>
<feature type="coiled-coil region" evidence="5">
    <location>
        <begin position="78"/>
        <end position="105"/>
    </location>
</feature>
<sequence>MSIYSRTGDKGTTSLYRGKRVSKSDPRVEVYGSFDELTSFIGLVAVKIKNKKDKEFLTEIQRDLYKIMSYLSGVKLSLDFLNNRVLKFENKIDQLDKKLAQLNKFILPGGTEISSWFHVLRTVCRRAERNMVKYFFSLKIIRYLNRLSDLLFVLARTYGKNKEIVL</sequence>